<evidence type="ECO:0000259" key="2">
    <source>
        <dbReference type="Pfam" id="PF26107"/>
    </source>
</evidence>
<dbReference type="PANTHER" id="PTHR34580">
    <property type="match status" value="1"/>
</dbReference>
<dbReference type="RefSeq" id="WP_023102066.1">
    <property type="nucleotide sequence ID" value="NZ_CAKNBT010000026.1"/>
</dbReference>
<feature type="domain" description="DNA-binding transcriptional repressor CapW winged helix-turn-helix" evidence="3">
    <location>
        <begin position="9"/>
        <end position="87"/>
    </location>
</feature>
<dbReference type="InterPro" id="IPR016634">
    <property type="entry name" value="CapW-like"/>
</dbReference>
<evidence type="ECO:0000313" key="5">
    <source>
        <dbReference type="Proteomes" id="UP000542695"/>
    </source>
</evidence>
<sequence>MPRRNSAPQERFEAIEILLLWEGRISRSRLLDLFNIHETLASRDIASFRVRYPEACEPDSASKSYSSTPQLEPILSRGVFTEYQRLVGASGSLETISIGVPFESTQFDATAIRPAPFSRLHRAMRLGLCVRVTYRSMSTPQAHERLIRPHSLIQAGPRWHVRAYCEKAGEFRDFNLGRISAVSLADALLLPGAEQDRHWQRIVPIRLVPHRDLSAEQARMVREEYMGGTAAMVFNVRASLAKYVIQTFRAAMDPDRERVPEHVLMLQQPVDLPIEARWQE</sequence>
<evidence type="ECO:0000259" key="1">
    <source>
        <dbReference type="Pfam" id="PF13280"/>
    </source>
</evidence>
<dbReference type="InterPro" id="IPR026881">
    <property type="entry name" value="WYL_dom"/>
</dbReference>
<dbReference type="InterPro" id="IPR051534">
    <property type="entry name" value="CBASS_pafABC_assoc_protein"/>
</dbReference>
<evidence type="ECO:0000259" key="3">
    <source>
        <dbReference type="Pfam" id="PF26109"/>
    </source>
</evidence>
<name>A0A7Y8D4H9_PSEPU</name>
<feature type="domain" description="WYL" evidence="1">
    <location>
        <begin position="117"/>
        <end position="182"/>
    </location>
</feature>
<comment type="caution">
    <text evidence="4">The sequence shown here is derived from an EMBL/GenBank/DDBJ whole genome shotgun (WGS) entry which is preliminary data.</text>
</comment>
<reference evidence="4 5" key="1">
    <citation type="submission" date="2020-04" db="EMBL/GenBank/DDBJ databases">
        <title>Molecular characterization of pseudomonads from Agaricus bisporus reveal novel blotch 2 pathogens in Western Europe.</title>
        <authorList>
            <person name="Taparia T."/>
            <person name="Krijger M."/>
            <person name="Haynes E."/>
            <person name="Elpinstone J.G."/>
            <person name="Noble R."/>
            <person name="Van Der Wolf J."/>
        </authorList>
    </citation>
    <scope>NUCLEOTIDE SEQUENCE [LARGE SCALE GENOMIC DNA]</scope>
    <source>
        <strain evidence="4 5">P7765</strain>
    </source>
</reference>
<protein>
    <submittedName>
        <fullName evidence="4">WYL domain-containing protein</fullName>
    </submittedName>
</protein>
<dbReference type="PROSITE" id="PS52050">
    <property type="entry name" value="WYL"/>
    <property type="match status" value="1"/>
</dbReference>
<dbReference type="Pfam" id="PF13280">
    <property type="entry name" value="WYL"/>
    <property type="match status" value="1"/>
</dbReference>
<proteinExistence type="predicted"/>
<accession>A0A7Y8D4H9</accession>
<dbReference type="Proteomes" id="UP000542695">
    <property type="component" value="Unassembled WGS sequence"/>
</dbReference>
<dbReference type="InterPro" id="IPR059019">
    <property type="entry name" value="WHD_CapW"/>
</dbReference>
<evidence type="ECO:0000313" key="4">
    <source>
        <dbReference type="EMBL" id="NWC83391.1"/>
    </source>
</evidence>
<dbReference type="Pfam" id="PF26109">
    <property type="entry name" value="WHD_BrxR"/>
    <property type="match status" value="1"/>
</dbReference>
<dbReference type="InterPro" id="IPR059020">
    <property type="entry name" value="CapW_CTD"/>
</dbReference>
<dbReference type="PANTHER" id="PTHR34580:SF3">
    <property type="entry name" value="PROTEIN PAFB"/>
    <property type="match status" value="1"/>
</dbReference>
<dbReference type="Pfam" id="PF26107">
    <property type="entry name" value="BrxR_CTD"/>
    <property type="match status" value="1"/>
</dbReference>
<dbReference type="AlphaFoldDB" id="A0A7Y8D4H9"/>
<gene>
    <name evidence="4" type="ORF">HX798_24340</name>
</gene>
<dbReference type="PIRSF" id="PIRSF015558">
    <property type="entry name" value="Txn_reg_DeoR_prd"/>
    <property type="match status" value="1"/>
</dbReference>
<dbReference type="EMBL" id="JACARV010000090">
    <property type="protein sequence ID" value="NWC83391.1"/>
    <property type="molecule type" value="Genomic_DNA"/>
</dbReference>
<feature type="domain" description="DNA-binding transcriptional repressor CapW C-terminal dimerisation" evidence="2">
    <location>
        <begin position="203"/>
        <end position="268"/>
    </location>
</feature>
<organism evidence="4 5">
    <name type="scientific">Pseudomonas putida</name>
    <name type="common">Arthrobacter siderocapsulatus</name>
    <dbReference type="NCBI Taxonomy" id="303"/>
    <lineage>
        <taxon>Bacteria</taxon>
        <taxon>Pseudomonadati</taxon>
        <taxon>Pseudomonadota</taxon>
        <taxon>Gammaproteobacteria</taxon>
        <taxon>Pseudomonadales</taxon>
        <taxon>Pseudomonadaceae</taxon>
        <taxon>Pseudomonas</taxon>
    </lineage>
</organism>